<keyword evidence="2" id="KW-1185">Reference proteome</keyword>
<name>A0A8J9U620_9NEOP</name>
<reference evidence="1" key="1">
    <citation type="submission" date="2021-12" db="EMBL/GenBank/DDBJ databases">
        <authorList>
            <person name="Martin H S."/>
        </authorList>
    </citation>
    <scope>NUCLEOTIDE SEQUENCE</scope>
</reference>
<dbReference type="EMBL" id="OV170221">
    <property type="protein sequence ID" value="CAH0714531.1"/>
    <property type="molecule type" value="Genomic_DNA"/>
</dbReference>
<evidence type="ECO:0000313" key="2">
    <source>
        <dbReference type="Proteomes" id="UP000838878"/>
    </source>
</evidence>
<organism evidence="1 2">
    <name type="scientific">Brenthis ino</name>
    <name type="common">lesser marbled fritillary</name>
    <dbReference type="NCBI Taxonomy" id="405034"/>
    <lineage>
        <taxon>Eukaryota</taxon>
        <taxon>Metazoa</taxon>
        <taxon>Ecdysozoa</taxon>
        <taxon>Arthropoda</taxon>
        <taxon>Hexapoda</taxon>
        <taxon>Insecta</taxon>
        <taxon>Pterygota</taxon>
        <taxon>Neoptera</taxon>
        <taxon>Endopterygota</taxon>
        <taxon>Lepidoptera</taxon>
        <taxon>Glossata</taxon>
        <taxon>Ditrysia</taxon>
        <taxon>Papilionoidea</taxon>
        <taxon>Nymphalidae</taxon>
        <taxon>Heliconiinae</taxon>
        <taxon>Argynnini</taxon>
        <taxon>Brenthis</taxon>
    </lineage>
</organism>
<feature type="non-terminal residue" evidence="1">
    <location>
        <position position="70"/>
    </location>
</feature>
<protein>
    <submittedName>
        <fullName evidence="1">Uncharacterized protein</fullName>
    </submittedName>
</protein>
<dbReference type="AlphaFoldDB" id="A0A8J9U620"/>
<dbReference type="Proteomes" id="UP000838878">
    <property type="component" value="Chromosome 1"/>
</dbReference>
<sequence>MAFAYLFIGCLLAFGVLWGLKYVLMPFEPEIKPNTTTTTTTTTAVTTTEAVTAPETTVNPTNASESIKYW</sequence>
<gene>
    <name evidence="1" type="ORF">BINO364_LOCUS1570</name>
</gene>
<evidence type="ECO:0000313" key="1">
    <source>
        <dbReference type="EMBL" id="CAH0714531.1"/>
    </source>
</evidence>
<accession>A0A8J9U620</accession>
<proteinExistence type="predicted"/>